<organism evidence="1 2">
    <name type="scientific">Theileria orientalis strain Shintoku</name>
    <dbReference type="NCBI Taxonomy" id="869250"/>
    <lineage>
        <taxon>Eukaryota</taxon>
        <taxon>Sar</taxon>
        <taxon>Alveolata</taxon>
        <taxon>Apicomplexa</taxon>
        <taxon>Aconoidasida</taxon>
        <taxon>Piroplasmida</taxon>
        <taxon>Theileriidae</taxon>
        <taxon>Theileria</taxon>
    </lineage>
</organism>
<reference evidence="1 2" key="1">
    <citation type="journal article" date="2012" name="MBio">
        <title>Comparative genome analysis of three eukaryotic parasites with differing abilities to transform leukocytes reveals key mediators of Theileria-induced leukocyte transformation.</title>
        <authorList>
            <person name="Hayashida K."/>
            <person name="Hara Y."/>
            <person name="Abe T."/>
            <person name="Yamasaki C."/>
            <person name="Toyoda A."/>
            <person name="Kosuge T."/>
            <person name="Suzuki Y."/>
            <person name="Sato Y."/>
            <person name="Kawashima S."/>
            <person name="Katayama T."/>
            <person name="Wakaguri H."/>
            <person name="Inoue N."/>
            <person name="Homma K."/>
            <person name="Tada-Umezaki M."/>
            <person name="Yagi Y."/>
            <person name="Fujii Y."/>
            <person name="Habara T."/>
            <person name="Kanehisa M."/>
            <person name="Watanabe H."/>
            <person name="Ito K."/>
            <person name="Gojobori T."/>
            <person name="Sugawara H."/>
            <person name="Imanishi T."/>
            <person name="Weir W."/>
            <person name="Gardner M."/>
            <person name="Pain A."/>
            <person name="Shiels B."/>
            <person name="Hattori M."/>
            <person name="Nene V."/>
            <person name="Sugimoto C."/>
        </authorList>
    </citation>
    <scope>NUCLEOTIDE SEQUENCE [LARGE SCALE GENOMIC DNA]</scope>
    <source>
        <strain evidence="1 2">Shintoku</strain>
    </source>
</reference>
<dbReference type="Proteomes" id="UP000003786">
    <property type="component" value="Chromosome 2"/>
</dbReference>
<dbReference type="RefSeq" id="XP_009690770.1">
    <property type="nucleotide sequence ID" value="XM_009692475.1"/>
</dbReference>
<evidence type="ECO:0000313" key="1">
    <source>
        <dbReference type="EMBL" id="BAM40469.1"/>
    </source>
</evidence>
<protein>
    <submittedName>
        <fullName evidence="1">Uncharacterized protein</fullName>
    </submittedName>
</protein>
<dbReference type="GeneID" id="20714851"/>
<dbReference type="VEuPathDB" id="PiroplasmaDB:TOT_020000725"/>
<proteinExistence type="predicted"/>
<evidence type="ECO:0000313" key="2">
    <source>
        <dbReference type="Proteomes" id="UP000003786"/>
    </source>
</evidence>
<keyword evidence="2" id="KW-1185">Reference proteome</keyword>
<name>J4DPC6_THEOR</name>
<gene>
    <name evidence="1" type="ORF">TOT_020000725</name>
</gene>
<dbReference type="KEGG" id="tot:TOT_020000725"/>
<accession>J4DPC6</accession>
<dbReference type="AlphaFoldDB" id="J4DPC6"/>
<sequence length="38" mass="4371">MSMESKKICTVKTRNFGDELECVKSKFGKLFIEVCVIE</sequence>
<dbReference type="EMBL" id="AP011947">
    <property type="protein sequence ID" value="BAM40469.1"/>
    <property type="molecule type" value="Genomic_DNA"/>
</dbReference>